<gene>
    <name evidence="1" type="ORF">H8699_03380</name>
</gene>
<name>A0A926CZA1_9FIRM</name>
<evidence type="ECO:0000313" key="1">
    <source>
        <dbReference type="EMBL" id="MBC8528477.1"/>
    </source>
</evidence>
<dbReference type="EMBL" id="JACRSO010000001">
    <property type="protein sequence ID" value="MBC8528477.1"/>
    <property type="molecule type" value="Genomic_DNA"/>
</dbReference>
<dbReference type="Proteomes" id="UP000654279">
    <property type="component" value="Unassembled WGS sequence"/>
</dbReference>
<accession>A0A926CZA1</accession>
<sequence>MDTGRWILYRPGQAAARRRGLFSRGGRARQLALNGMIMDGERPGGYVLSGELAPPAAKDPVRRVEPLLRAMDQLDGRVLCVEHGEHFFSPGERMALAREGVRLAQSEPLRQISLFPAAMQAAREMQLRLVLSPALIVGADTPEGREWAMLLGDRMNFMGLCGSNPYVLERLSDRLMDSFGLAAPIYRNLERAAAASRIVIFADAAPKPVLGALQPGTLAILTHPDDQRALPAPRGVQLLGGGRVAMPETVAAPLGLSSSEQHLVAQGWLYGASALAGDARRLPLRARIRLWREMEADGFFLKGGGA</sequence>
<dbReference type="RefSeq" id="WP_249284480.1">
    <property type="nucleotide sequence ID" value="NZ_JACRSO010000001.1"/>
</dbReference>
<keyword evidence="2" id="KW-1185">Reference proteome</keyword>
<proteinExistence type="predicted"/>
<comment type="caution">
    <text evidence="1">The sequence shown here is derived from an EMBL/GenBank/DDBJ whole genome shotgun (WGS) entry which is preliminary data.</text>
</comment>
<organism evidence="1 2">
    <name type="scientific">Luoshenia tenuis</name>
    <dbReference type="NCBI Taxonomy" id="2763654"/>
    <lineage>
        <taxon>Bacteria</taxon>
        <taxon>Bacillati</taxon>
        <taxon>Bacillota</taxon>
        <taxon>Clostridia</taxon>
        <taxon>Christensenellales</taxon>
        <taxon>Christensenellaceae</taxon>
        <taxon>Luoshenia</taxon>
    </lineage>
</organism>
<reference evidence="1" key="1">
    <citation type="submission" date="2020-08" db="EMBL/GenBank/DDBJ databases">
        <title>Genome public.</title>
        <authorList>
            <person name="Liu C."/>
            <person name="Sun Q."/>
        </authorList>
    </citation>
    <scope>NUCLEOTIDE SEQUENCE</scope>
    <source>
        <strain evidence="1">NSJ-44</strain>
    </source>
</reference>
<evidence type="ECO:0000313" key="2">
    <source>
        <dbReference type="Proteomes" id="UP000654279"/>
    </source>
</evidence>
<dbReference type="AlphaFoldDB" id="A0A926CZA1"/>
<protein>
    <submittedName>
        <fullName evidence="1">Uncharacterized protein</fullName>
    </submittedName>
</protein>